<dbReference type="Gene3D" id="1.20.120.50">
    <property type="entry name" value="Hemerythrin-like"/>
    <property type="match status" value="1"/>
</dbReference>
<evidence type="ECO:0000313" key="6">
    <source>
        <dbReference type="Proteomes" id="UP000020077"/>
    </source>
</evidence>
<dbReference type="Pfam" id="PF01814">
    <property type="entry name" value="Hemerythrin"/>
    <property type="match status" value="1"/>
</dbReference>
<evidence type="ECO:0000256" key="3">
    <source>
        <dbReference type="ARBA" id="ARBA00023004"/>
    </source>
</evidence>
<evidence type="ECO:0000256" key="1">
    <source>
        <dbReference type="ARBA" id="ARBA00010587"/>
    </source>
</evidence>
<protein>
    <submittedName>
        <fullName evidence="5">Cation-binding hemerythrin HHE family protein</fullName>
    </submittedName>
</protein>
<dbReference type="GO" id="GO:0046872">
    <property type="term" value="F:metal ion binding"/>
    <property type="evidence" value="ECO:0007669"/>
    <property type="project" value="UniProtKB-KW"/>
</dbReference>
<accession>A0A080LYV5</accession>
<reference evidence="5 6" key="1">
    <citation type="submission" date="2014-02" db="EMBL/GenBank/DDBJ databases">
        <title>Expanding our view of genomic diversity in Candidatus Accumulibacter clades.</title>
        <authorList>
            <person name="Skennerton C.T."/>
            <person name="Barr J.J."/>
            <person name="Slater F.R."/>
            <person name="Bond P.L."/>
            <person name="Tyson G.W."/>
        </authorList>
    </citation>
    <scope>NUCLEOTIDE SEQUENCE [LARGE SCALE GENOMIC DNA]</scope>
    <source>
        <strain evidence="6">BA-91</strain>
    </source>
</reference>
<feature type="domain" description="Hemerythrin-like" evidence="4">
    <location>
        <begin position="19"/>
        <end position="125"/>
    </location>
</feature>
<dbReference type="InterPro" id="IPR035938">
    <property type="entry name" value="Hemerythrin-like_sf"/>
</dbReference>
<evidence type="ECO:0000256" key="2">
    <source>
        <dbReference type="ARBA" id="ARBA00022723"/>
    </source>
</evidence>
<sequence>MTMYIPGLLPEALLVDLPEVDAQHEDIFNHIDALKTNCFELSYVPIDEFGKLIDKFARHFATEERIADEAGLDFTDHARIHTDTLCLLHKALGEVINGGQDAHSFLRYCEYWFERHISEDDRLFISVLQSRDFDRSSCSSAHRQPCFAAQA</sequence>
<comment type="caution">
    <text evidence="5">The sequence shown here is derived from an EMBL/GenBank/DDBJ whole genome shotgun (WGS) entry which is preliminary data.</text>
</comment>
<evidence type="ECO:0000259" key="4">
    <source>
        <dbReference type="Pfam" id="PF01814"/>
    </source>
</evidence>
<dbReference type="CDD" id="cd12107">
    <property type="entry name" value="Hemerythrin"/>
    <property type="match status" value="1"/>
</dbReference>
<proteinExistence type="inferred from homology"/>
<dbReference type="AlphaFoldDB" id="A0A080LYV5"/>
<dbReference type="Proteomes" id="UP000020077">
    <property type="component" value="Unassembled WGS sequence"/>
</dbReference>
<keyword evidence="2" id="KW-0479">Metal-binding</keyword>
<dbReference type="EMBL" id="JDVG02000273">
    <property type="protein sequence ID" value="KFB73165.1"/>
    <property type="molecule type" value="Genomic_DNA"/>
</dbReference>
<organism evidence="5 6">
    <name type="scientific">Candidatus Accumulibacter phosphatis</name>
    <dbReference type="NCBI Taxonomy" id="327160"/>
    <lineage>
        <taxon>Bacteria</taxon>
        <taxon>Pseudomonadati</taxon>
        <taxon>Pseudomonadota</taxon>
        <taxon>Betaproteobacteria</taxon>
        <taxon>Candidatus Accumulibacter</taxon>
    </lineage>
</organism>
<comment type="similarity">
    <text evidence="1">Belongs to the hemerythrin family.</text>
</comment>
<dbReference type="InterPro" id="IPR012827">
    <property type="entry name" value="Hemerythrin_metal-bd"/>
</dbReference>
<name>A0A080LYV5_9PROT</name>
<dbReference type="SUPFAM" id="SSF47188">
    <property type="entry name" value="Hemerythrin-like"/>
    <property type="match status" value="1"/>
</dbReference>
<keyword evidence="3" id="KW-0408">Iron</keyword>
<evidence type="ECO:0000313" key="5">
    <source>
        <dbReference type="EMBL" id="KFB73165.1"/>
    </source>
</evidence>
<dbReference type="InterPro" id="IPR012312">
    <property type="entry name" value="Hemerythrin-like"/>
</dbReference>
<gene>
    <name evidence="5" type="ORF">AW09_001581</name>
</gene>